<reference evidence="3" key="1">
    <citation type="journal article" date="2019" name="Int. J. Syst. Evol. Microbiol.">
        <title>The Global Catalogue of Microorganisms (GCM) 10K type strain sequencing project: providing services to taxonomists for standard genome sequencing and annotation.</title>
        <authorList>
            <consortium name="The Broad Institute Genomics Platform"/>
            <consortium name="The Broad Institute Genome Sequencing Center for Infectious Disease"/>
            <person name="Wu L."/>
            <person name="Ma J."/>
        </authorList>
    </citation>
    <scope>NUCLEOTIDE SEQUENCE [LARGE SCALE GENOMIC DNA]</scope>
    <source>
        <strain evidence="3">JCM 17561</strain>
    </source>
</reference>
<proteinExistence type="predicted"/>
<dbReference type="InterPro" id="IPR051924">
    <property type="entry name" value="GST_Kappa/NadH"/>
</dbReference>
<organism evidence="2 3">
    <name type="scientific">Comamonas faecalis</name>
    <dbReference type="NCBI Taxonomy" id="1387849"/>
    <lineage>
        <taxon>Bacteria</taxon>
        <taxon>Pseudomonadati</taxon>
        <taxon>Pseudomonadota</taxon>
        <taxon>Betaproteobacteria</taxon>
        <taxon>Burkholderiales</taxon>
        <taxon>Comamonadaceae</taxon>
        <taxon>Comamonas</taxon>
    </lineage>
</organism>
<keyword evidence="2" id="KW-0413">Isomerase</keyword>
<dbReference type="Gene3D" id="3.40.30.10">
    <property type="entry name" value="Glutaredoxin"/>
    <property type="match status" value="1"/>
</dbReference>
<keyword evidence="3" id="KW-1185">Reference proteome</keyword>
<dbReference type="EMBL" id="BAABBP010000014">
    <property type="protein sequence ID" value="GAA3995161.1"/>
    <property type="molecule type" value="Genomic_DNA"/>
</dbReference>
<dbReference type="SUPFAM" id="SSF52833">
    <property type="entry name" value="Thioredoxin-like"/>
    <property type="match status" value="1"/>
</dbReference>
<dbReference type="GO" id="GO:0016853">
    <property type="term" value="F:isomerase activity"/>
    <property type="evidence" value="ECO:0007669"/>
    <property type="project" value="UniProtKB-KW"/>
</dbReference>
<gene>
    <name evidence="2" type="ORF">GCM10022279_18430</name>
</gene>
<feature type="domain" description="DSBA-like thioredoxin" evidence="1">
    <location>
        <begin position="8"/>
        <end position="187"/>
    </location>
</feature>
<dbReference type="Proteomes" id="UP001501627">
    <property type="component" value="Unassembled WGS sequence"/>
</dbReference>
<sequence>MKHVTATIDFISPYAWLAFADLPRQLEGLSWHVRWRPVLLGALLKSHGNPGPLAVPAKAQWLRRHCGWLGQHLGMGLDWPAVHPFDPLPLLRLALQCSEDGHVNRFVAGAVLRHVWLGGHDALAPERLEALRSELQPQLRCDEATARQLLRSNTDAALAEGVFGVPSFHVDGQLLWGLDSLPMLRSIVAQSPPATA</sequence>
<dbReference type="RefSeq" id="WP_103044095.1">
    <property type="nucleotide sequence ID" value="NZ_BAABBP010000014.1"/>
</dbReference>
<dbReference type="InterPro" id="IPR036249">
    <property type="entry name" value="Thioredoxin-like_sf"/>
</dbReference>
<dbReference type="Pfam" id="PF01323">
    <property type="entry name" value="DSBA"/>
    <property type="match status" value="1"/>
</dbReference>
<name>A0ABP7RCV9_9BURK</name>
<evidence type="ECO:0000259" key="1">
    <source>
        <dbReference type="Pfam" id="PF01323"/>
    </source>
</evidence>
<dbReference type="PANTHER" id="PTHR42943">
    <property type="entry name" value="GLUTATHIONE S-TRANSFERASE KAPPA"/>
    <property type="match status" value="1"/>
</dbReference>
<dbReference type="PANTHER" id="PTHR42943:SF2">
    <property type="entry name" value="GLUTATHIONE S-TRANSFERASE KAPPA 1"/>
    <property type="match status" value="1"/>
</dbReference>
<comment type="caution">
    <text evidence="2">The sequence shown here is derived from an EMBL/GenBank/DDBJ whole genome shotgun (WGS) entry which is preliminary data.</text>
</comment>
<accession>A0ABP7RCV9</accession>
<evidence type="ECO:0000313" key="3">
    <source>
        <dbReference type="Proteomes" id="UP001501627"/>
    </source>
</evidence>
<protein>
    <submittedName>
        <fullName evidence="2">2-hydroxychromene-2-carboxylate isomerase</fullName>
    </submittedName>
</protein>
<dbReference type="InterPro" id="IPR001853">
    <property type="entry name" value="DSBA-like_thioredoxin_dom"/>
</dbReference>
<evidence type="ECO:0000313" key="2">
    <source>
        <dbReference type="EMBL" id="GAA3995161.1"/>
    </source>
</evidence>